<keyword evidence="1" id="KW-0175">Coiled coil</keyword>
<evidence type="ECO:0000256" key="2">
    <source>
        <dbReference type="SAM" id="MobiDB-lite"/>
    </source>
</evidence>
<sequence>MKNVRTPPPGSGKTSGNPETTANKFYQYETIINQQSRQLETIEQLCAELKKEIAFLKAENQNLKTKNLSPTHNEINAKLYATDEEELARETDWILKKRPSKKRKAELSPRLVVPATSNTIREVGRNQTETKISRPPPIMISGDCEYQKIYKITND</sequence>
<feature type="coiled-coil region" evidence="1">
    <location>
        <begin position="32"/>
        <end position="66"/>
    </location>
</feature>
<reference evidence="3" key="1">
    <citation type="journal article" date="2014" name="BMC Genomics">
        <title>Characterizing the developmental transcriptome of the oriental fruit fly, Bactrocera dorsalis (Diptera: Tephritidae) through comparative genomic analysis with Drosophila melanogaster utilizing modENCODE datasets.</title>
        <authorList>
            <person name="Geib S.M."/>
            <person name="Calla B."/>
            <person name="Hall B."/>
            <person name="Hou S."/>
            <person name="Manoukis N.C."/>
        </authorList>
    </citation>
    <scope>NUCLEOTIDE SEQUENCE</scope>
    <source>
        <strain evidence="3">Punador</strain>
    </source>
</reference>
<name>A0A034WS30_BACDO</name>
<feature type="region of interest" description="Disordered" evidence="2">
    <location>
        <begin position="1"/>
        <end position="22"/>
    </location>
</feature>
<proteinExistence type="predicted"/>
<feature type="compositionally biased region" description="Pro residues" evidence="2">
    <location>
        <begin position="1"/>
        <end position="10"/>
    </location>
</feature>
<feature type="compositionally biased region" description="Polar residues" evidence="2">
    <location>
        <begin position="12"/>
        <end position="22"/>
    </location>
</feature>
<dbReference type="AlphaFoldDB" id="A0A034WS30"/>
<dbReference type="EMBL" id="GAKP01001957">
    <property type="protein sequence ID" value="JAC56995.1"/>
    <property type="molecule type" value="Transcribed_RNA"/>
</dbReference>
<accession>A0A034WS30</accession>
<organism evidence="3">
    <name type="scientific">Bactrocera dorsalis</name>
    <name type="common">Oriental fruit fly</name>
    <name type="synonym">Dacus dorsalis</name>
    <dbReference type="NCBI Taxonomy" id="27457"/>
    <lineage>
        <taxon>Eukaryota</taxon>
        <taxon>Metazoa</taxon>
        <taxon>Ecdysozoa</taxon>
        <taxon>Arthropoda</taxon>
        <taxon>Hexapoda</taxon>
        <taxon>Insecta</taxon>
        <taxon>Pterygota</taxon>
        <taxon>Neoptera</taxon>
        <taxon>Endopterygota</taxon>
        <taxon>Diptera</taxon>
        <taxon>Brachycera</taxon>
        <taxon>Muscomorpha</taxon>
        <taxon>Tephritoidea</taxon>
        <taxon>Tephritidae</taxon>
        <taxon>Bactrocera</taxon>
        <taxon>Bactrocera</taxon>
    </lineage>
</organism>
<evidence type="ECO:0000256" key="1">
    <source>
        <dbReference type="SAM" id="Coils"/>
    </source>
</evidence>
<evidence type="ECO:0000313" key="3">
    <source>
        <dbReference type="EMBL" id="JAC56995.1"/>
    </source>
</evidence>
<protein>
    <submittedName>
        <fullName evidence="3">Uncharacterized protein</fullName>
    </submittedName>
</protein>